<evidence type="ECO:0000256" key="2">
    <source>
        <dbReference type="ARBA" id="ARBA00022475"/>
    </source>
</evidence>
<feature type="transmembrane region" description="Helical" evidence="8">
    <location>
        <begin position="314"/>
        <end position="336"/>
    </location>
</feature>
<feature type="transmembrane region" description="Helical" evidence="8">
    <location>
        <begin position="130"/>
        <end position="151"/>
    </location>
</feature>
<reference evidence="9 10" key="1">
    <citation type="submission" date="2019-02" db="EMBL/GenBank/DDBJ databases">
        <title>Deep-cultivation of Planctomycetes and their phenomic and genomic characterization uncovers novel biology.</title>
        <authorList>
            <person name="Wiegand S."/>
            <person name="Jogler M."/>
            <person name="Boedeker C."/>
            <person name="Pinto D."/>
            <person name="Vollmers J."/>
            <person name="Rivas-Marin E."/>
            <person name="Kohn T."/>
            <person name="Peeters S.H."/>
            <person name="Heuer A."/>
            <person name="Rast P."/>
            <person name="Oberbeckmann S."/>
            <person name="Bunk B."/>
            <person name="Jeske O."/>
            <person name="Meyerdierks A."/>
            <person name="Storesund J.E."/>
            <person name="Kallscheuer N."/>
            <person name="Luecker S."/>
            <person name="Lage O.M."/>
            <person name="Pohl T."/>
            <person name="Merkel B.J."/>
            <person name="Hornburger P."/>
            <person name="Mueller R.-W."/>
            <person name="Bruemmer F."/>
            <person name="Labrenz M."/>
            <person name="Spormann A.M."/>
            <person name="Op den Camp H."/>
            <person name="Overmann J."/>
            <person name="Amann R."/>
            <person name="Jetten M.S.M."/>
            <person name="Mascher T."/>
            <person name="Medema M.H."/>
            <person name="Devos D.P."/>
            <person name="Kaster A.-K."/>
            <person name="Ovreas L."/>
            <person name="Rohde M."/>
            <person name="Galperin M.Y."/>
            <person name="Jogler C."/>
        </authorList>
    </citation>
    <scope>NUCLEOTIDE SEQUENCE [LARGE SCALE GENOMIC DNA]</scope>
    <source>
        <strain evidence="9 10">Mal52</strain>
    </source>
</reference>
<proteinExistence type="predicted"/>
<keyword evidence="4 8" id="KW-0812">Transmembrane</keyword>
<keyword evidence="7" id="KW-0460">Magnesium</keyword>
<dbReference type="EMBL" id="CP036276">
    <property type="protein sequence ID" value="QDU47145.1"/>
    <property type="molecule type" value="Genomic_DNA"/>
</dbReference>
<dbReference type="Pfam" id="PF00953">
    <property type="entry name" value="Glycos_transf_4"/>
    <property type="match status" value="1"/>
</dbReference>
<evidence type="ECO:0000313" key="10">
    <source>
        <dbReference type="Proteomes" id="UP000319383"/>
    </source>
</evidence>
<comment type="subcellular location">
    <subcellularLocation>
        <location evidence="1">Cell membrane</location>
        <topology evidence="1">Multi-pass membrane protein</topology>
    </subcellularLocation>
</comment>
<dbReference type="Proteomes" id="UP000319383">
    <property type="component" value="Chromosome"/>
</dbReference>
<keyword evidence="5 8" id="KW-1133">Transmembrane helix</keyword>
<feature type="binding site" evidence="7">
    <location>
        <position position="150"/>
    </location>
    <ligand>
        <name>Mg(2+)</name>
        <dbReference type="ChEBI" id="CHEBI:18420"/>
    </ligand>
</feature>
<feature type="binding site" evidence="7">
    <location>
        <position position="210"/>
    </location>
    <ligand>
        <name>Mg(2+)</name>
        <dbReference type="ChEBI" id="CHEBI:18420"/>
    </ligand>
</feature>
<dbReference type="GO" id="GO:0071555">
    <property type="term" value="P:cell wall organization"/>
    <property type="evidence" value="ECO:0007669"/>
    <property type="project" value="TreeGrafter"/>
</dbReference>
<evidence type="ECO:0000256" key="8">
    <source>
        <dbReference type="SAM" id="Phobius"/>
    </source>
</evidence>
<accession>A0A517ZXH5</accession>
<keyword evidence="7" id="KW-0479">Metal-binding</keyword>
<feature type="transmembrane region" description="Helical" evidence="8">
    <location>
        <begin position="6"/>
        <end position="24"/>
    </location>
</feature>
<feature type="transmembrane region" description="Helical" evidence="8">
    <location>
        <begin position="72"/>
        <end position="89"/>
    </location>
</feature>
<organism evidence="9 10">
    <name type="scientific">Symmachiella dynata</name>
    <dbReference type="NCBI Taxonomy" id="2527995"/>
    <lineage>
        <taxon>Bacteria</taxon>
        <taxon>Pseudomonadati</taxon>
        <taxon>Planctomycetota</taxon>
        <taxon>Planctomycetia</taxon>
        <taxon>Planctomycetales</taxon>
        <taxon>Planctomycetaceae</taxon>
        <taxon>Symmachiella</taxon>
    </lineage>
</organism>
<feature type="transmembrane region" description="Helical" evidence="8">
    <location>
        <begin position="237"/>
        <end position="256"/>
    </location>
</feature>
<dbReference type="AlphaFoldDB" id="A0A517ZXH5"/>
<evidence type="ECO:0000256" key="5">
    <source>
        <dbReference type="ARBA" id="ARBA00022989"/>
    </source>
</evidence>
<keyword evidence="6 8" id="KW-0472">Membrane</keyword>
<feature type="transmembrane region" description="Helical" evidence="8">
    <location>
        <begin position="182"/>
        <end position="199"/>
    </location>
</feature>
<comment type="cofactor">
    <cofactor evidence="7">
        <name>Mg(2+)</name>
        <dbReference type="ChEBI" id="CHEBI:18420"/>
    </cofactor>
</comment>
<keyword evidence="3 9" id="KW-0808">Transferase</keyword>
<dbReference type="GO" id="GO:0009103">
    <property type="term" value="P:lipopolysaccharide biosynthetic process"/>
    <property type="evidence" value="ECO:0007669"/>
    <property type="project" value="TreeGrafter"/>
</dbReference>
<keyword evidence="10" id="KW-1185">Reference proteome</keyword>
<dbReference type="GO" id="GO:0036380">
    <property type="term" value="F:UDP-N-acetylglucosamine-undecaprenyl-phosphate N-acetylglucosaminephosphotransferase activity"/>
    <property type="evidence" value="ECO:0007669"/>
    <property type="project" value="UniProtKB-EC"/>
</dbReference>
<dbReference type="KEGG" id="sdyn:Mal52_56730"/>
<evidence type="ECO:0000313" key="9">
    <source>
        <dbReference type="EMBL" id="QDU47145.1"/>
    </source>
</evidence>
<evidence type="ECO:0000256" key="4">
    <source>
        <dbReference type="ARBA" id="ARBA00022692"/>
    </source>
</evidence>
<name>A0A517ZXH5_9PLAN</name>
<evidence type="ECO:0000256" key="1">
    <source>
        <dbReference type="ARBA" id="ARBA00004651"/>
    </source>
</evidence>
<feature type="transmembrane region" description="Helical" evidence="8">
    <location>
        <begin position="286"/>
        <end position="308"/>
    </location>
</feature>
<dbReference type="GO" id="GO:0044038">
    <property type="term" value="P:cell wall macromolecule biosynthetic process"/>
    <property type="evidence" value="ECO:0007669"/>
    <property type="project" value="TreeGrafter"/>
</dbReference>
<keyword evidence="2" id="KW-1003">Cell membrane</keyword>
<sequence>MLSVPFVIAIMAAIFLTPGVRFVAARTGAMDRPDGQRKRQKYPVPTLGGVAVCVAILLAACVAALTEVPVGGLVPVLLSSLIICLVGAYDDVFNLKPRWKFVGQIIAVLPIVMAGDAVDRIWVFGTVWDLGMFGKMLTVLWLVSGINAINFLDGMDGLGSLTGVGLSVAAAAIAVITDRTEIALLALIHAGALIGFMVYNLPPARVYLGDSGSMLIGMTVSYLAIQAPRAPGDALHLGVAVALLTVPILDTSLAILRRALIGQDVWHGDRRHMHHSLLGHGMSRWAVLRFLAGLFCVTGLTCFISVAIGVPALAWLAFCGVPAYLFAGHYCCRLEWELAKSWMRRVRVIKNRSSAAKNQ</sequence>
<dbReference type="InterPro" id="IPR000715">
    <property type="entry name" value="Glycosyl_transferase_4"/>
</dbReference>
<gene>
    <name evidence="9" type="ORF">Mal52_56730</name>
</gene>
<evidence type="ECO:0000256" key="6">
    <source>
        <dbReference type="ARBA" id="ARBA00023136"/>
    </source>
</evidence>
<feature type="transmembrane region" description="Helical" evidence="8">
    <location>
        <begin position="158"/>
        <end position="176"/>
    </location>
</feature>
<protein>
    <submittedName>
        <fullName evidence="9">WecA-like glycosyltransferase</fullName>
        <ecNumber evidence="9">2.7.8.33</ecNumber>
    </submittedName>
</protein>
<dbReference type="GO" id="GO:0005886">
    <property type="term" value="C:plasma membrane"/>
    <property type="evidence" value="ECO:0007669"/>
    <property type="project" value="UniProtKB-SubCell"/>
</dbReference>
<dbReference type="RefSeq" id="WP_197534488.1">
    <property type="nucleotide sequence ID" value="NZ_CP036276.1"/>
</dbReference>
<dbReference type="PANTHER" id="PTHR22926:SF3">
    <property type="entry name" value="UNDECAPRENYL-PHOSPHATE ALPHA-N-ACETYLGLUCOSAMINYL 1-PHOSPHATE TRANSFERASE"/>
    <property type="match status" value="1"/>
</dbReference>
<dbReference type="PANTHER" id="PTHR22926">
    <property type="entry name" value="PHOSPHO-N-ACETYLMURAMOYL-PENTAPEPTIDE-TRANSFERASE"/>
    <property type="match status" value="1"/>
</dbReference>
<dbReference type="CDD" id="cd06853">
    <property type="entry name" value="GT_WecA_like"/>
    <property type="match status" value="1"/>
</dbReference>
<dbReference type="GO" id="GO:0046872">
    <property type="term" value="F:metal ion binding"/>
    <property type="evidence" value="ECO:0007669"/>
    <property type="project" value="UniProtKB-KW"/>
</dbReference>
<feature type="transmembrane region" description="Helical" evidence="8">
    <location>
        <begin position="44"/>
        <end position="66"/>
    </location>
</feature>
<dbReference type="EC" id="2.7.8.33" evidence="9"/>
<evidence type="ECO:0000256" key="3">
    <source>
        <dbReference type="ARBA" id="ARBA00022679"/>
    </source>
</evidence>
<evidence type="ECO:0000256" key="7">
    <source>
        <dbReference type="PIRSR" id="PIRSR600715-1"/>
    </source>
</evidence>